<gene>
    <name evidence="1" type="ORF">IWQ57_004958</name>
</gene>
<name>A0ACC1JQ27_9FUNG</name>
<comment type="caution">
    <text evidence="1">The sequence shown here is derived from an EMBL/GenBank/DDBJ whole genome shotgun (WGS) entry which is preliminary data.</text>
</comment>
<evidence type="ECO:0000313" key="1">
    <source>
        <dbReference type="EMBL" id="KAJ2764989.1"/>
    </source>
</evidence>
<evidence type="ECO:0000313" key="2">
    <source>
        <dbReference type="Proteomes" id="UP001140234"/>
    </source>
</evidence>
<keyword evidence="2" id="KW-1185">Reference proteome</keyword>
<proteinExistence type="predicted"/>
<feature type="non-terminal residue" evidence="1">
    <location>
        <position position="418"/>
    </location>
</feature>
<reference evidence="1" key="1">
    <citation type="submission" date="2022-07" db="EMBL/GenBank/DDBJ databases">
        <title>Phylogenomic reconstructions and comparative analyses of Kickxellomycotina fungi.</title>
        <authorList>
            <person name="Reynolds N.K."/>
            <person name="Stajich J.E."/>
            <person name="Barry K."/>
            <person name="Grigoriev I.V."/>
            <person name="Crous P."/>
            <person name="Smith M.E."/>
        </authorList>
    </citation>
    <scope>NUCLEOTIDE SEQUENCE</scope>
    <source>
        <strain evidence="1">CBS 109366</strain>
    </source>
</reference>
<dbReference type="EMBL" id="JANBUJ010002158">
    <property type="protein sequence ID" value="KAJ2764989.1"/>
    <property type="molecule type" value="Genomic_DNA"/>
</dbReference>
<accession>A0ACC1JQ27</accession>
<protein>
    <submittedName>
        <fullName evidence="1">Uncharacterized protein</fullName>
    </submittedName>
</protein>
<sequence length="418" mass="43760">MTSRRALVRAAPAAASGWRRTHSLLLVAAQHAARRPPQGGALVLRQGGTVSAIGARADGAAVVTHSRAAPAVRRAGGRVDVAASLARAFLPADHRRSVTGEYLGYTWWQAVHNVFGAASGVLSTQAMLYAMGLGAGALPLSAAVNWVIKDGFGQLGGVLYATVVGQRFDSDPKHQRFWSAAWLQAATWVEMLAPLAPHLFLLIGSAANVGKNIAWLAMSATKASINRSFCRRENLGDLTAKSGSQATAAGLVGTALGVAIGGAVDASVATLLVAFVPLSAASLWGNYRSLLYAATPTLNVERTCRMLQPALAVRGGRLRLEPERIQTPRQVSAVERFMRQTRHVASEGRLPGIAVAPSLRRTVAGAAAALDMARTAFGPRGCAQGERYYLGFLPPPTAAAAGPGRLHLWFDAQATGAD</sequence>
<dbReference type="Proteomes" id="UP001140234">
    <property type="component" value="Unassembled WGS sequence"/>
</dbReference>
<organism evidence="1 2">
    <name type="scientific">Coemansia nantahalensis</name>
    <dbReference type="NCBI Taxonomy" id="2789366"/>
    <lineage>
        <taxon>Eukaryota</taxon>
        <taxon>Fungi</taxon>
        <taxon>Fungi incertae sedis</taxon>
        <taxon>Zoopagomycota</taxon>
        <taxon>Kickxellomycotina</taxon>
        <taxon>Kickxellomycetes</taxon>
        <taxon>Kickxellales</taxon>
        <taxon>Kickxellaceae</taxon>
        <taxon>Coemansia</taxon>
    </lineage>
</organism>